<sequence length="154" mass="16894">MESGAPAGHLHGERDGAPRLPLRLGPDRAKRRDFGSWEARAGFNLVKDVNSPHASTPTDPQSWSGLAPDLHWAPPACPPWRASSWNRCLLLLVPAPGRLRLGTATDRAEEAALGKQSCVDPPLEAMAWSRLLCPRILRPTRPQPHYASRSRAFS</sequence>
<proteinExistence type="predicted"/>
<organism evidence="2 3">
    <name type="scientific">Pleurodeles waltl</name>
    <name type="common">Iberian ribbed newt</name>
    <dbReference type="NCBI Taxonomy" id="8319"/>
    <lineage>
        <taxon>Eukaryota</taxon>
        <taxon>Metazoa</taxon>
        <taxon>Chordata</taxon>
        <taxon>Craniata</taxon>
        <taxon>Vertebrata</taxon>
        <taxon>Euteleostomi</taxon>
        <taxon>Amphibia</taxon>
        <taxon>Batrachia</taxon>
        <taxon>Caudata</taxon>
        <taxon>Salamandroidea</taxon>
        <taxon>Salamandridae</taxon>
        <taxon>Pleurodelinae</taxon>
        <taxon>Pleurodeles</taxon>
    </lineage>
</organism>
<feature type="region of interest" description="Disordered" evidence="1">
    <location>
        <begin position="1"/>
        <end position="28"/>
    </location>
</feature>
<dbReference type="Proteomes" id="UP001066276">
    <property type="component" value="Chromosome 3_2"/>
</dbReference>
<name>A0AAV7U1B2_PLEWA</name>
<reference evidence="2" key="1">
    <citation type="journal article" date="2022" name="bioRxiv">
        <title>Sequencing and chromosome-scale assembly of the giantPleurodeles waltlgenome.</title>
        <authorList>
            <person name="Brown T."/>
            <person name="Elewa A."/>
            <person name="Iarovenko S."/>
            <person name="Subramanian E."/>
            <person name="Araus A.J."/>
            <person name="Petzold A."/>
            <person name="Susuki M."/>
            <person name="Suzuki K.-i.T."/>
            <person name="Hayashi T."/>
            <person name="Toyoda A."/>
            <person name="Oliveira C."/>
            <person name="Osipova E."/>
            <person name="Leigh N.D."/>
            <person name="Simon A."/>
            <person name="Yun M.H."/>
        </authorList>
    </citation>
    <scope>NUCLEOTIDE SEQUENCE</scope>
    <source>
        <strain evidence="2">20211129_DDA</strain>
        <tissue evidence="2">Liver</tissue>
    </source>
</reference>
<evidence type="ECO:0000313" key="2">
    <source>
        <dbReference type="EMBL" id="KAJ1181899.1"/>
    </source>
</evidence>
<comment type="caution">
    <text evidence="2">The sequence shown here is derived from an EMBL/GenBank/DDBJ whole genome shotgun (WGS) entry which is preliminary data.</text>
</comment>
<protein>
    <submittedName>
        <fullName evidence="2">Uncharacterized protein</fullName>
    </submittedName>
</protein>
<evidence type="ECO:0000256" key="1">
    <source>
        <dbReference type="SAM" id="MobiDB-lite"/>
    </source>
</evidence>
<dbReference type="EMBL" id="JANPWB010000006">
    <property type="protein sequence ID" value="KAJ1181899.1"/>
    <property type="molecule type" value="Genomic_DNA"/>
</dbReference>
<accession>A0AAV7U1B2</accession>
<keyword evidence="3" id="KW-1185">Reference proteome</keyword>
<evidence type="ECO:0000313" key="3">
    <source>
        <dbReference type="Proteomes" id="UP001066276"/>
    </source>
</evidence>
<gene>
    <name evidence="2" type="ORF">NDU88_007098</name>
</gene>
<dbReference type="AlphaFoldDB" id="A0AAV7U1B2"/>